<gene>
    <name evidence="2" type="ORF">TTHERM_00691780</name>
</gene>
<dbReference type="Gene3D" id="2.60.120.10">
    <property type="entry name" value="Jelly Rolls"/>
    <property type="match status" value="2"/>
</dbReference>
<dbReference type="GeneID" id="7830819"/>
<dbReference type="InterPro" id="IPR000595">
    <property type="entry name" value="cNMP-bd_dom"/>
</dbReference>
<dbReference type="Proteomes" id="UP000009168">
    <property type="component" value="Unassembled WGS sequence"/>
</dbReference>
<dbReference type="RefSeq" id="XP_001032143.2">
    <property type="nucleotide sequence ID" value="XM_001032143.2"/>
</dbReference>
<evidence type="ECO:0000259" key="1">
    <source>
        <dbReference type="PROSITE" id="PS50042"/>
    </source>
</evidence>
<dbReference type="PROSITE" id="PS50042">
    <property type="entry name" value="CNMP_BINDING_3"/>
    <property type="match status" value="2"/>
</dbReference>
<reference evidence="3" key="1">
    <citation type="journal article" date="2006" name="PLoS Biol.">
        <title>Macronuclear genome sequence of the ciliate Tetrahymena thermophila, a model eukaryote.</title>
        <authorList>
            <person name="Eisen J.A."/>
            <person name="Coyne R.S."/>
            <person name="Wu M."/>
            <person name="Wu D."/>
            <person name="Thiagarajan M."/>
            <person name="Wortman J.R."/>
            <person name="Badger J.H."/>
            <person name="Ren Q."/>
            <person name="Amedeo P."/>
            <person name="Jones K.M."/>
            <person name="Tallon L.J."/>
            <person name="Delcher A.L."/>
            <person name="Salzberg S.L."/>
            <person name="Silva J.C."/>
            <person name="Haas B.J."/>
            <person name="Majoros W.H."/>
            <person name="Farzad M."/>
            <person name="Carlton J.M."/>
            <person name="Smith R.K. Jr."/>
            <person name="Garg J."/>
            <person name="Pearlman R.E."/>
            <person name="Karrer K.M."/>
            <person name="Sun L."/>
            <person name="Manning G."/>
            <person name="Elde N.C."/>
            <person name="Turkewitz A.P."/>
            <person name="Asai D.J."/>
            <person name="Wilkes D.E."/>
            <person name="Wang Y."/>
            <person name="Cai H."/>
            <person name="Collins K."/>
            <person name="Stewart B.A."/>
            <person name="Lee S.R."/>
            <person name="Wilamowska K."/>
            <person name="Weinberg Z."/>
            <person name="Ruzzo W.L."/>
            <person name="Wloga D."/>
            <person name="Gaertig J."/>
            <person name="Frankel J."/>
            <person name="Tsao C.-C."/>
            <person name="Gorovsky M.A."/>
            <person name="Keeling P.J."/>
            <person name="Waller R.F."/>
            <person name="Patron N.J."/>
            <person name="Cherry J.M."/>
            <person name="Stover N.A."/>
            <person name="Krieger C.J."/>
            <person name="del Toro C."/>
            <person name="Ryder H.F."/>
            <person name="Williamson S.C."/>
            <person name="Barbeau R.A."/>
            <person name="Hamilton E.P."/>
            <person name="Orias E."/>
        </authorList>
    </citation>
    <scope>NUCLEOTIDE SEQUENCE [LARGE SCALE GENOMIC DNA]</scope>
    <source>
        <strain evidence="3">SB210</strain>
    </source>
</reference>
<proteinExistence type="predicted"/>
<dbReference type="InParanoid" id="I7MCP4"/>
<organism evidence="2 3">
    <name type="scientific">Tetrahymena thermophila (strain SB210)</name>
    <dbReference type="NCBI Taxonomy" id="312017"/>
    <lineage>
        <taxon>Eukaryota</taxon>
        <taxon>Sar</taxon>
        <taxon>Alveolata</taxon>
        <taxon>Ciliophora</taxon>
        <taxon>Intramacronucleata</taxon>
        <taxon>Oligohymenophorea</taxon>
        <taxon>Hymenostomatida</taxon>
        <taxon>Tetrahymenina</taxon>
        <taxon>Tetrahymenidae</taxon>
        <taxon>Tetrahymena</taxon>
    </lineage>
</organism>
<dbReference type="PANTHER" id="PTHR23011:SF41">
    <property type="entry name" value="CYCLIC NUCLEOTIDE-BINDING DOMAIN-CONTAINING PROTEIN"/>
    <property type="match status" value="1"/>
</dbReference>
<feature type="domain" description="Cyclic nucleotide-binding" evidence="1">
    <location>
        <begin position="175"/>
        <end position="303"/>
    </location>
</feature>
<evidence type="ECO:0000313" key="2">
    <source>
        <dbReference type="EMBL" id="EAR84480.2"/>
    </source>
</evidence>
<name>I7MCP4_TETTS</name>
<dbReference type="SUPFAM" id="SSF51206">
    <property type="entry name" value="cAMP-binding domain-like"/>
    <property type="match status" value="2"/>
</dbReference>
<dbReference type="PANTHER" id="PTHR23011">
    <property type="entry name" value="CYCLIC NUCLEOTIDE-BINDING DOMAIN CONTAINING PROTEIN"/>
    <property type="match status" value="1"/>
</dbReference>
<dbReference type="InterPro" id="IPR018490">
    <property type="entry name" value="cNMP-bd_dom_sf"/>
</dbReference>
<evidence type="ECO:0000313" key="3">
    <source>
        <dbReference type="Proteomes" id="UP000009168"/>
    </source>
</evidence>
<dbReference type="EMBL" id="GG662490">
    <property type="protein sequence ID" value="EAR84480.2"/>
    <property type="molecule type" value="Genomic_DNA"/>
</dbReference>
<sequence>MHMQQHSKDIFTLQEAVRLKVLLQKHNKSEKNKDEINGLCKKILLFDHLVGTQFYEQVISKLECKELKANYKFFQNIKDKDYIYIVLLGQVDVILELQDKLTNQKEERLMNSFGLGEFFWWDEDQYTDHRGQVVVKCLDDAEIIQINKSLFDSYSQKLEKQGNQCIIDFMKQVKVFENFSQDVLNEIVSKSTLKQFQVNTLILREEDLPGYVYIILKGQCTCLKRVAMRRFDYPHLEDLEELVKSPSKQEMQNGEFDYKLFETNFIKPGEFFGSNEIINQQEIEYSILTTEPTDILMIPRLEFLGFQQKILYPFQKEAQKVKEELELIEIKGMTKKEQKERQFQEIRLQYYMKNNWETFKKNTIQNTKHEQKYNKNQFDNLLRQKFNFNRKKDYFIPDEQAHKKIQMTVNLPPINNNNKKVFRPNIFTTESVIDSKF</sequence>
<accession>I7MCP4</accession>
<keyword evidence="3" id="KW-1185">Reference proteome</keyword>
<dbReference type="CDD" id="cd00038">
    <property type="entry name" value="CAP_ED"/>
    <property type="match status" value="1"/>
</dbReference>
<protein>
    <submittedName>
        <fullName evidence="2">Glutaredoxin-like protein</fullName>
    </submittedName>
</protein>
<dbReference type="AlphaFoldDB" id="I7MCP4"/>
<feature type="domain" description="Cyclic nucleotide-binding" evidence="1">
    <location>
        <begin position="57"/>
        <end position="172"/>
    </location>
</feature>
<dbReference type="InterPro" id="IPR014710">
    <property type="entry name" value="RmlC-like_jellyroll"/>
</dbReference>
<dbReference type="KEGG" id="tet:TTHERM_00691780"/>